<dbReference type="PANTHER" id="PTHR10890:SF3">
    <property type="entry name" value="CYSTEINE--TRNA LIGASE, CYTOPLASMIC"/>
    <property type="match status" value="1"/>
</dbReference>
<dbReference type="Proteomes" id="UP001251528">
    <property type="component" value="Unassembled WGS sequence"/>
</dbReference>
<dbReference type="GO" id="GO:0006423">
    <property type="term" value="P:cysteinyl-tRNA aminoacylation"/>
    <property type="evidence" value="ECO:0007669"/>
    <property type="project" value="TreeGrafter"/>
</dbReference>
<dbReference type="EMBL" id="JASWJB010000155">
    <property type="protein sequence ID" value="KAK2594810.1"/>
    <property type="molecule type" value="Genomic_DNA"/>
</dbReference>
<gene>
    <name evidence="6" type="ORF">QQS21_007498</name>
</gene>
<organism evidence="6 7">
    <name type="scientific">Conoideocrella luteorostrata</name>
    <dbReference type="NCBI Taxonomy" id="1105319"/>
    <lineage>
        <taxon>Eukaryota</taxon>
        <taxon>Fungi</taxon>
        <taxon>Dikarya</taxon>
        <taxon>Ascomycota</taxon>
        <taxon>Pezizomycotina</taxon>
        <taxon>Sordariomycetes</taxon>
        <taxon>Hypocreomycetidae</taxon>
        <taxon>Hypocreales</taxon>
        <taxon>Clavicipitaceae</taxon>
        <taxon>Conoideocrella</taxon>
    </lineage>
</organism>
<evidence type="ECO:0000256" key="4">
    <source>
        <dbReference type="SAM" id="MobiDB-lite"/>
    </source>
</evidence>
<dbReference type="InterPro" id="IPR032678">
    <property type="entry name" value="tRNA-synt_1_cat_dom"/>
</dbReference>
<keyword evidence="7" id="KW-1185">Reference proteome</keyword>
<feature type="region of interest" description="Disordered" evidence="4">
    <location>
        <begin position="314"/>
        <end position="354"/>
    </location>
</feature>
<protein>
    <recommendedName>
        <fullName evidence="5">tRNA synthetases class I catalytic domain-containing protein</fullName>
    </recommendedName>
</protein>
<dbReference type="GO" id="GO:0004817">
    <property type="term" value="F:cysteine-tRNA ligase activity"/>
    <property type="evidence" value="ECO:0007669"/>
    <property type="project" value="TreeGrafter"/>
</dbReference>
<dbReference type="SUPFAM" id="SSF52374">
    <property type="entry name" value="Nucleotidylyl transferase"/>
    <property type="match status" value="1"/>
</dbReference>
<feature type="compositionally biased region" description="Polar residues" evidence="4">
    <location>
        <begin position="345"/>
        <end position="354"/>
    </location>
</feature>
<dbReference type="GO" id="GO:0005737">
    <property type="term" value="C:cytoplasm"/>
    <property type="evidence" value="ECO:0007669"/>
    <property type="project" value="TreeGrafter"/>
</dbReference>
<accession>A0AAJ0FZF6</accession>
<sequence>MNITDVDDKIILRSRHLHLGARLLNELNSRKTNKAKADALAVGKEGLKFYISRNLPLLSPDTSFEFYGVESKKAYSIIVDWEATDAALLSDFLDQAKDAMHPYLDHFHGSTIDNTDHSLFSAVARKYVDRYFEEVHALNVLDPDILTHATEYIPQMIASVQRIVDKMFAYPTDDGSIYFDILAFKADDEGSLANKSASNRKQPIYTASKLRDGIRQQVLSKHGNIDYGLMIKWVNGVSLGIQSSTPANSDTRYHVVAAQFRNDIHHLASESNILSLCDTFRDVHLRSIDIYLEDRENAPALVRPLDQSMRKALAEMRAATEATQSEKVKRKAEEAEKQRARDNKATVNPSDDQE</sequence>
<evidence type="ECO:0000259" key="5">
    <source>
        <dbReference type="Pfam" id="PF01406"/>
    </source>
</evidence>
<evidence type="ECO:0000256" key="2">
    <source>
        <dbReference type="ARBA" id="ARBA00022741"/>
    </source>
</evidence>
<proteinExistence type="predicted"/>
<dbReference type="InterPro" id="IPR024909">
    <property type="entry name" value="Cys-tRNA/MSH_ligase"/>
</dbReference>
<keyword evidence="1" id="KW-0436">Ligase</keyword>
<dbReference type="GO" id="GO:0005524">
    <property type="term" value="F:ATP binding"/>
    <property type="evidence" value="ECO:0007669"/>
    <property type="project" value="UniProtKB-KW"/>
</dbReference>
<dbReference type="Pfam" id="PF01406">
    <property type="entry name" value="tRNA-synt_1e"/>
    <property type="match status" value="1"/>
</dbReference>
<evidence type="ECO:0000313" key="6">
    <source>
        <dbReference type="EMBL" id="KAK2594810.1"/>
    </source>
</evidence>
<evidence type="ECO:0000256" key="3">
    <source>
        <dbReference type="ARBA" id="ARBA00022840"/>
    </source>
</evidence>
<reference evidence="6" key="1">
    <citation type="submission" date="2023-06" db="EMBL/GenBank/DDBJ databases">
        <title>Conoideocrella luteorostrata (Hypocreales: Clavicipitaceae), a potential biocontrol fungus for elongate hemlock scale in United States Christmas tree production areas.</title>
        <authorList>
            <person name="Barrett H."/>
            <person name="Lovett B."/>
            <person name="Macias A.M."/>
            <person name="Stajich J.E."/>
            <person name="Kasson M.T."/>
        </authorList>
    </citation>
    <scope>NUCLEOTIDE SEQUENCE</scope>
    <source>
        <strain evidence="6">ARSEF 14590</strain>
    </source>
</reference>
<feature type="compositionally biased region" description="Basic and acidic residues" evidence="4">
    <location>
        <begin position="324"/>
        <end position="344"/>
    </location>
</feature>
<keyword evidence="2" id="KW-0547">Nucleotide-binding</keyword>
<dbReference type="PANTHER" id="PTHR10890">
    <property type="entry name" value="CYSTEINYL-TRNA SYNTHETASE"/>
    <property type="match status" value="1"/>
</dbReference>
<evidence type="ECO:0000256" key="1">
    <source>
        <dbReference type="ARBA" id="ARBA00022598"/>
    </source>
</evidence>
<feature type="domain" description="tRNA synthetases class I catalytic" evidence="5">
    <location>
        <begin position="2"/>
        <end position="202"/>
    </location>
</feature>
<dbReference type="Gene3D" id="3.40.50.620">
    <property type="entry name" value="HUPs"/>
    <property type="match status" value="1"/>
</dbReference>
<name>A0AAJ0FZF6_9HYPO</name>
<dbReference type="InterPro" id="IPR014729">
    <property type="entry name" value="Rossmann-like_a/b/a_fold"/>
</dbReference>
<evidence type="ECO:0000313" key="7">
    <source>
        <dbReference type="Proteomes" id="UP001251528"/>
    </source>
</evidence>
<dbReference type="AlphaFoldDB" id="A0AAJ0FZF6"/>
<keyword evidence="3" id="KW-0067">ATP-binding</keyword>
<comment type="caution">
    <text evidence="6">The sequence shown here is derived from an EMBL/GenBank/DDBJ whole genome shotgun (WGS) entry which is preliminary data.</text>
</comment>